<dbReference type="InterPro" id="IPR007367">
    <property type="entry name" value="DUF433"/>
</dbReference>
<dbReference type="PANTHER" id="PTHR34849">
    <property type="entry name" value="SSL5025 PROTEIN"/>
    <property type="match status" value="1"/>
</dbReference>
<accession>E1YJI9</accession>
<dbReference type="Pfam" id="PF04255">
    <property type="entry name" value="DUF433"/>
    <property type="match status" value="1"/>
</dbReference>
<dbReference type="InterPro" id="IPR009057">
    <property type="entry name" value="Homeodomain-like_sf"/>
</dbReference>
<evidence type="ECO:0000313" key="1">
    <source>
        <dbReference type="EMBL" id="CBX31443.1"/>
    </source>
</evidence>
<name>E1YJI9_9BACT</name>
<evidence type="ECO:0008006" key="2">
    <source>
        <dbReference type="Google" id="ProtNLM"/>
    </source>
</evidence>
<dbReference type="Gene3D" id="1.10.10.10">
    <property type="entry name" value="Winged helix-like DNA-binding domain superfamily/Winged helix DNA-binding domain"/>
    <property type="match status" value="1"/>
</dbReference>
<dbReference type="SUPFAM" id="SSF46689">
    <property type="entry name" value="Homeodomain-like"/>
    <property type="match status" value="1"/>
</dbReference>
<organism evidence="1">
    <name type="scientific">uncultured Desulfobacterium sp</name>
    <dbReference type="NCBI Taxonomy" id="201089"/>
    <lineage>
        <taxon>Bacteria</taxon>
        <taxon>Pseudomonadati</taxon>
        <taxon>Thermodesulfobacteriota</taxon>
        <taxon>Desulfobacteria</taxon>
        <taxon>Desulfobacterales</taxon>
        <taxon>Desulfobacteriaceae</taxon>
        <taxon>Desulfobacterium</taxon>
        <taxon>environmental samples</taxon>
    </lineage>
</organism>
<sequence length="73" mass="8143">MNEYIEVNHLICNGKPVIRGTRIMVRNILGMIAGGYTIEKIVDAYPELTPDMIRGALEYAAEVIDEEQVLAHA</sequence>
<protein>
    <recommendedName>
        <fullName evidence="2">Antitoxin</fullName>
    </recommendedName>
</protein>
<dbReference type="EMBL" id="FR695877">
    <property type="protein sequence ID" value="CBX31443.1"/>
    <property type="molecule type" value="Genomic_DNA"/>
</dbReference>
<dbReference type="AlphaFoldDB" id="E1YJI9"/>
<proteinExistence type="predicted"/>
<dbReference type="InterPro" id="IPR036388">
    <property type="entry name" value="WH-like_DNA-bd_sf"/>
</dbReference>
<reference evidence="1" key="1">
    <citation type="journal article" date="2011" name="Environ. Microbiol.">
        <title>Genomic insights into the metabolic potential of the polycyclic aromatic hydrocarbon degrading sulfate-reducing Deltaproteobacterium N47.</title>
        <authorList>
            <person name="Bergmann F."/>
            <person name="Selesi D."/>
            <person name="Weinmaier T."/>
            <person name="Tischler P."/>
            <person name="Rattei T."/>
            <person name="Meckenstock R.U."/>
        </authorList>
    </citation>
    <scope>NUCLEOTIDE SEQUENCE</scope>
</reference>
<dbReference type="PANTHER" id="PTHR34849:SF3">
    <property type="entry name" value="SSR2962 PROTEIN"/>
    <property type="match status" value="1"/>
</dbReference>
<gene>
    <name evidence="1" type="ORF">N47_E49550</name>
</gene>